<dbReference type="Pfam" id="PF01471">
    <property type="entry name" value="PG_binding_1"/>
    <property type="match status" value="1"/>
</dbReference>
<gene>
    <name evidence="2" type="ORF">ACFSM0_09095</name>
</gene>
<dbReference type="Gene3D" id="1.10.101.10">
    <property type="entry name" value="PGBD-like superfamily/PGBD"/>
    <property type="match status" value="1"/>
</dbReference>
<dbReference type="InterPro" id="IPR002477">
    <property type="entry name" value="Peptidoglycan-bd-like"/>
</dbReference>
<dbReference type="InterPro" id="IPR036365">
    <property type="entry name" value="PGBD-like_sf"/>
</dbReference>
<dbReference type="EMBL" id="JBHUIX010000009">
    <property type="protein sequence ID" value="MFD2174243.1"/>
    <property type="molecule type" value="Genomic_DNA"/>
</dbReference>
<dbReference type="SUPFAM" id="SSF47090">
    <property type="entry name" value="PGBD-like"/>
    <property type="match status" value="1"/>
</dbReference>
<accession>A0ABW5A7I7</accession>
<name>A0ABW5A7I7_9RHOB</name>
<protein>
    <submittedName>
        <fullName evidence="2">Peptidoglycan-binding domain-containing protein</fullName>
    </submittedName>
</protein>
<evidence type="ECO:0000313" key="3">
    <source>
        <dbReference type="Proteomes" id="UP001597413"/>
    </source>
</evidence>
<keyword evidence="3" id="KW-1185">Reference proteome</keyword>
<evidence type="ECO:0000259" key="1">
    <source>
        <dbReference type="Pfam" id="PF01471"/>
    </source>
</evidence>
<evidence type="ECO:0000313" key="2">
    <source>
        <dbReference type="EMBL" id="MFD2174243.1"/>
    </source>
</evidence>
<dbReference type="RefSeq" id="WP_377389538.1">
    <property type="nucleotide sequence ID" value="NZ_JBHUIX010000009.1"/>
</dbReference>
<reference evidence="3" key="1">
    <citation type="journal article" date="2019" name="Int. J. Syst. Evol. Microbiol.">
        <title>The Global Catalogue of Microorganisms (GCM) 10K type strain sequencing project: providing services to taxonomists for standard genome sequencing and annotation.</title>
        <authorList>
            <consortium name="The Broad Institute Genomics Platform"/>
            <consortium name="The Broad Institute Genome Sequencing Center for Infectious Disease"/>
            <person name="Wu L."/>
            <person name="Ma J."/>
        </authorList>
    </citation>
    <scope>NUCLEOTIDE SEQUENCE [LARGE SCALE GENOMIC DNA]</scope>
    <source>
        <strain evidence="3">CCUG 55131</strain>
    </source>
</reference>
<sequence>MPATPAATRDGAPIVATGAAVARLTLAGEWRDKAPGAGAPGCYHEERRPAVVETITEHALVAPEKLDPVTGVVLEPARYNTITEARIVEGGERLWFRRVCDADLTPDRVVTLQRALAARGLYAGAGTGQIDAATRAAIRAYQSQRGLISPVLSQRAAEQMGVIFWRERPAR</sequence>
<comment type="caution">
    <text evidence="2">The sequence shown here is derived from an EMBL/GenBank/DDBJ whole genome shotgun (WGS) entry which is preliminary data.</text>
</comment>
<dbReference type="InterPro" id="IPR036366">
    <property type="entry name" value="PGBDSf"/>
</dbReference>
<dbReference type="Proteomes" id="UP001597413">
    <property type="component" value="Unassembled WGS sequence"/>
</dbReference>
<feature type="domain" description="Peptidoglycan binding-like" evidence="1">
    <location>
        <begin position="107"/>
        <end position="147"/>
    </location>
</feature>
<organism evidence="2 3">
    <name type="scientific">Rhodobacter lacus</name>
    <dbReference type="NCBI Taxonomy" id="1641972"/>
    <lineage>
        <taxon>Bacteria</taxon>
        <taxon>Pseudomonadati</taxon>
        <taxon>Pseudomonadota</taxon>
        <taxon>Alphaproteobacteria</taxon>
        <taxon>Rhodobacterales</taxon>
        <taxon>Rhodobacter group</taxon>
        <taxon>Rhodobacter</taxon>
    </lineage>
</organism>
<proteinExistence type="predicted"/>